<sequence length="69" mass="7748">MFSEKRVVSQAFVVQTDRIARAKINATAARSHHGLPNWDSRGRERSDALMLSLSSITYEIRPCCRTAAL</sequence>
<dbReference type="EMBL" id="BMIV01000001">
    <property type="protein sequence ID" value="GGF56210.1"/>
    <property type="molecule type" value="Genomic_DNA"/>
</dbReference>
<organism evidence="1 2">
    <name type="scientific">Paracoccus acridae</name>
    <dbReference type="NCBI Taxonomy" id="1795310"/>
    <lineage>
        <taxon>Bacteria</taxon>
        <taxon>Pseudomonadati</taxon>
        <taxon>Pseudomonadota</taxon>
        <taxon>Alphaproteobacteria</taxon>
        <taxon>Rhodobacterales</taxon>
        <taxon>Paracoccaceae</taxon>
        <taxon>Paracoccus</taxon>
    </lineage>
</organism>
<evidence type="ECO:0000313" key="1">
    <source>
        <dbReference type="EMBL" id="GGF56210.1"/>
    </source>
</evidence>
<gene>
    <name evidence="1" type="ORF">GCM10011402_05210</name>
</gene>
<evidence type="ECO:0000313" key="2">
    <source>
        <dbReference type="Proteomes" id="UP000640509"/>
    </source>
</evidence>
<keyword evidence="2" id="KW-1185">Reference proteome</keyword>
<dbReference type="Proteomes" id="UP000640509">
    <property type="component" value="Unassembled WGS sequence"/>
</dbReference>
<proteinExistence type="predicted"/>
<reference evidence="2" key="1">
    <citation type="journal article" date="2019" name="Int. J. Syst. Evol. Microbiol.">
        <title>The Global Catalogue of Microorganisms (GCM) 10K type strain sequencing project: providing services to taxonomists for standard genome sequencing and annotation.</title>
        <authorList>
            <consortium name="The Broad Institute Genomics Platform"/>
            <consortium name="The Broad Institute Genome Sequencing Center for Infectious Disease"/>
            <person name="Wu L."/>
            <person name="Ma J."/>
        </authorList>
    </citation>
    <scope>NUCLEOTIDE SEQUENCE [LARGE SCALE GENOMIC DNA]</scope>
    <source>
        <strain evidence="2">CGMCC 1.15419</strain>
    </source>
</reference>
<name>A0ABQ1VE30_9RHOB</name>
<accession>A0ABQ1VE30</accession>
<comment type="caution">
    <text evidence="1">The sequence shown here is derived from an EMBL/GenBank/DDBJ whole genome shotgun (WGS) entry which is preliminary data.</text>
</comment>
<protein>
    <submittedName>
        <fullName evidence="1">Uncharacterized protein</fullName>
    </submittedName>
</protein>